<dbReference type="Gene3D" id="1.10.520.30">
    <property type="entry name" value="AF1862-like domain"/>
    <property type="match status" value="1"/>
</dbReference>
<gene>
    <name evidence="6" type="ORF">ASZ90_012368</name>
</gene>
<comment type="caution">
    <text evidence="6">The sequence shown here is derived from an EMBL/GenBank/DDBJ whole genome shotgun (WGS) entry which is preliminary data.</text>
</comment>
<dbReference type="Pfam" id="PF09701">
    <property type="entry name" value="Cas_Cmr5"/>
    <property type="match status" value="1"/>
</dbReference>
<keyword evidence="4" id="KW-0051">Antiviral defense</keyword>
<evidence type="ECO:0000256" key="3">
    <source>
        <dbReference type="ARBA" id="ARBA00022490"/>
    </source>
</evidence>
<dbReference type="GO" id="GO:0051607">
    <property type="term" value="P:defense response to virus"/>
    <property type="evidence" value="ECO:0007669"/>
    <property type="project" value="UniProtKB-KW"/>
</dbReference>
<accession>A0A0W8FAI2</accession>
<dbReference type="InterPro" id="IPR010160">
    <property type="entry name" value="CRISPR-assoc_prot_Cmr5"/>
</dbReference>
<keyword evidence="3" id="KW-0963">Cytoplasm</keyword>
<protein>
    <recommendedName>
        <fullName evidence="5">CRISPR type III-B/RAMP module-associated protein Cmr5</fullName>
    </recommendedName>
</protein>
<dbReference type="AlphaFoldDB" id="A0A0W8FAI2"/>
<reference evidence="6" key="1">
    <citation type="journal article" date="2015" name="Proc. Natl. Acad. Sci. U.S.A.">
        <title>Networks of energetic and metabolic interactions define dynamics in microbial communities.</title>
        <authorList>
            <person name="Embree M."/>
            <person name="Liu J.K."/>
            <person name="Al-Bassam M.M."/>
            <person name="Zengler K."/>
        </authorList>
    </citation>
    <scope>NUCLEOTIDE SEQUENCE</scope>
</reference>
<sequence>MVEKHQTRQQKRAQKAYDCVLTRGEKDEDYTQLAKRFPALVQSCGLAQALAFISAKEGQIGRDYIGHLSQVMDEQGDLGEISRKSDLMKYQRLTYEAIESATWLKRYSEALLGTD</sequence>
<evidence type="ECO:0000256" key="5">
    <source>
        <dbReference type="ARBA" id="ARBA00030001"/>
    </source>
</evidence>
<name>A0A0W8FAI2_9ZZZZ</name>
<dbReference type="EMBL" id="LNQE01001413">
    <property type="protein sequence ID" value="KUG17919.1"/>
    <property type="molecule type" value="Genomic_DNA"/>
</dbReference>
<comment type="subcellular location">
    <subcellularLocation>
        <location evidence="1">Cytoplasm</location>
    </subcellularLocation>
</comment>
<evidence type="ECO:0000256" key="2">
    <source>
        <dbReference type="ARBA" id="ARBA00006161"/>
    </source>
</evidence>
<evidence type="ECO:0000256" key="1">
    <source>
        <dbReference type="ARBA" id="ARBA00004496"/>
    </source>
</evidence>
<dbReference type="NCBIfam" id="TIGR01881">
    <property type="entry name" value="cas_Cmr5"/>
    <property type="match status" value="1"/>
</dbReference>
<evidence type="ECO:0000313" key="6">
    <source>
        <dbReference type="EMBL" id="KUG17919.1"/>
    </source>
</evidence>
<proteinExistence type="inferred from homology"/>
<comment type="similarity">
    <text evidence="2">Belongs to the CRISPR system Cmr5 family.</text>
</comment>
<dbReference type="GO" id="GO:0005737">
    <property type="term" value="C:cytoplasm"/>
    <property type="evidence" value="ECO:0007669"/>
    <property type="project" value="UniProtKB-SubCell"/>
</dbReference>
<dbReference type="InterPro" id="IPR023101">
    <property type="entry name" value="AF1862-like_dom_sf"/>
</dbReference>
<organism evidence="6">
    <name type="scientific">hydrocarbon metagenome</name>
    <dbReference type="NCBI Taxonomy" id="938273"/>
    <lineage>
        <taxon>unclassified sequences</taxon>
        <taxon>metagenomes</taxon>
        <taxon>ecological metagenomes</taxon>
    </lineage>
</organism>
<dbReference type="SUPFAM" id="SSF158568">
    <property type="entry name" value="AF1862-like"/>
    <property type="match status" value="1"/>
</dbReference>
<evidence type="ECO:0000256" key="4">
    <source>
        <dbReference type="ARBA" id="ARBA00023118"/>
    </source>
</evidence>